<dbReference type="GO" id="GO:0005874">
    <property type="term" value="C:microtubule"/>
    <property type="evidence" value="ECO:0007669"/>
    <property type="project" value="UniProtKB-KW"/>
</dbReference>
<feature type="coiled-coil region" evidence="7">
    <location>
        <begin position="105"/>
        <end position="191"/>
    </location>
</feature>
<dbReference type="GO" id="GO:0005871">
    <property type="term" value="C:kinesin complex"/>
    <property type="evidence" value="ECO:0007669"/>
    <property type="project" value="TreeGrafter"/>
</dbReference>
<evidence type="ECO:0000256" key="6">
    <source>
        <dbReference type="ARBA" id="ARBA00023212"/>
    </source>
</evidence>
<dbReference type="Pfam" id="PF04880">
    <property type="entry name" value="NUDE_C"/>
    <property type="match status" value="1"/>
</dbReference>
<feature type="coiled-coil region" evidence="7">
    <location>
        <begin position="22"/>
        <end position="74"/>
    </location>
</feature>
<organism evidence="10 11">
    <name type="scientific">Rhizopus delemar (strain RA 99-880 / ATCC MYA-4621 / FGSC 9543 / NRRL 43880)</name>
    <name type="common">Mucormycosis agent</name>
    <name type="synonym">Rhizopus arrhizus var. delemar</name>
    <dbReference type="NCBI Taxonomy" id="246409"/>
    <lineage>
        <taxon>Eukaryota</taxon>
        <taxon>Fungi</taxon>
        <taxon>Fungi incertae sedis</taxon>
        <taxon>Mucoromycota</taxon>
        <taxon>Mucoromycotina</taxon>
        <taxon>Mucoromycetes</taxon>
        <taxon>Mucorales</taxon>
        <taxon>Mucorineae</taxon>
        <taxon>Rhizopodaceae</taxon>
        <taxon>Rhizopus</taxon>
    </lineage>
</organism>
<dbReference type="EMBL" id="CH476732">
    <property type="protein sequence ID" value="EIE75629.1"/>
    <property type="molecule type" value="Genomic_DNA"/>
</dbReference>
<evidence type="ECO:0000313" key="11">
    <source>
        <dbReference type="Proteomes" id="UP000009138"/>
    </source>
</evidence>
<evidence type="ECO:0000256" key="5">
    <source>
        <dbReference type="ARBA" id="ARBA00023054"/>
    </source>
</evidence>
<sequence>MSSNVLQFNSLQEELDYWRSHAENLEGTLQDTRAALDEFQVSSRELEEELEKELQTTEKAYNDLKSRCEHYKRDAEEWKSWIMTIWKELKGNKTSNYEAYLLTFIRAATSSLTDLEMKLNKAIERNAILENEIAAKDHLTEQAQRLKDELNEVNQELMVSRAQATKQTEFISELENKLEELEKKNRHQLAISNRSSTPDFDPYHPPQSRVPRASSASNPVKMVQEMVSRVRLLEARLQSCRSLVTPLLNPPPSYSASNYISRPSSPSLSNTPLAFSNIKARRPSEYMDNP</sequence>
<dbReference type="GO" id="GO:0047496">
    <property type="term" value="P:vesicle transport along microtubule"/>
    <property type="evidence" value="ECO:0007669"/>
    <property type="project" value="TreeGrafter"/>
</dbReference>
<protein>
    <recommendedName>
        <fullName evidence="9">NUDE domain-containing protein</fullName>
    </recommendedName>
</protein>
<dbReference type="PANTHER" id="PTHR10921:SF1">
    <property type="entry name" value="NUCLEAR DISTRIBUTION PROTEIN NUDE HOMOLOG"/>
    <property type="match status" value="1"/>
</dbReference>
<keyword evidence="3" id="KW-0963">Cytoplasm</keyword>
<keyword evidence="5 7" id="KW-0175">Coiled coil</keyword>
<evidence type="ECO:0000256" key="1">
    <source>
        <dbReference type="ARBA" id="ARBA00004245"/>
    </source>
</evidence>
<evidence type="ECO:0000256" key="4">
    <source>
        <dbReference type="ARBA" id="ARBA00022701"/>
    </source>
</evidence>
<evidence type="ECO:0000259" key="9">
    <source>
        <dbReference type="Pfam" id="PF04880"/>
    </source>
</evidence>
<dbReference type="GO" id="GO:0051642">
    <property type="term" value="P:centrosome localization"/>
    <property type="evidence" value="ECO:0007669"/>
    <property type="project" value="TreeGrafter"/>
</dbReference>
<feature type="compositionally biased region" description="Polar residues" evidence="8">
    <location>
        <begin position="258"/>
        <end position="274"/>
    </location>
</feature>
<feature type="region of interest" description="Disordered" evidence="8">
    <location>
        <begin position="258"/>
        <end position="290"/>
    </location>
</feature>
<keyword evidence="6" id="KW-0206">Cytoskeleton</keyword>
<dbReference type="eggNOG" id="KOG1853">
    <property type="taxonomic scope" value="Eukaryota"/>
</dbReference>
<dbReference type="AlphaFoldDB" id="I1BHE9"/>
<dbReference type="InterPro" id="IPR033494">
    <property type="entry name" value="NUDE"/>
</dbReference>
<dbReference type="PANTHER" id="PTHR10921">
    <property type="entry name" value="NUCLEAR DISTRIBUTION PROTEIN NUDE HOMOLOG 1"/>
    <property type="match status" value="1"/>
</dbReference>
<reference evidence="10 11" key="1">
    <citation type="journal article" date="2009" name="PLoS Genet.">
        <title>Genomic analysis of the basal lineage fungus Rhizopus oryzae reveals a whole-genome duplication.</title>
        <authorList>
            <person name="Ma L.-J."/>
            <person name="Ibrahim A.S."/>
            <person name="Skory C."/>
            <person name="Grabherr M.G."/>
            <person name="Burger G."/>
            <person name="Butler M."/>
            <person name="Elias M."/>
            <person name="Idnurm A."/>
            <person name="Lang B.F."/>
            <person name="Sone T."/>
            <person name="Abe A."/>
            <person name="Calvo S.E."/>
            <person name="Corrochano L.M."/>
            <person name="Engels R."/>
            <person name="Fu J."/>
            <person name="Hansberg W."/>
            <person name="Kim J.-M."/>
            <person name="Kodira C.D."/>
            <person name="Koehrsen M.J."/>
            <person name="Liu B."/>
            <person name="Miranda-Saavedra D."/>
            <person name="O'Leary S."/>
            <person name="Ortiz-Castellanos L."/>
            <person name="Poulter R."/>
            <person name="Rodriguez-Romero J."/>
            <person name="Ruiz-Herrera J."/>
            <person name="Shen Y.-Q."/>
            <person name="Zeng Q."/>
            <person name="Galagan J."/>
            <person name="Birren B.W."/>
            <person name="Cuomo C.A."/>
            <person name="Wickes B.L."/>
        </authorList>
    </citation>
    <scope>NUCLEOTIDE SEQUENCE [LARGE SCALE GENOMIC DNA]</scope>
    <source>
        <strain evidence="11">RA 99-880 / ATCC MYA-4621 / FGSC 9543 / NRRL 43880</strain>
    </source>
</reference>
<dbReference type="GO" id="GO:0007059">
    <property type="term" value="P:chromosome segregation"/>
    <property type="evidence" value="ECO:0007669"/>
    <property type="project" value="TreeGrafter"/>
</dbReference>
<accession>I1BHE9</accession>
<dbReference type="GO" id="GO:0000132">
    <property type="term" value="P:establishment of mitotic spindle orientation"/>
    <property type="evidence" value="ECO:0007669"/>
    <property type="project" value="TreeGrafter"/>
</dbReference>
<evidence type="ECO:0000256" key="2">
    <source>
        <dbReference type="ARBA" id="ARBA00007429"/>
    </source>
</evidence>
<evidence type="ECO:0000256" key="7">
    <source>
        <dbReference type="SAM" id="Coils"/>
    </source>
</evidence>
<dbReference type="GeneID" id="93607305"/>
<proteinExistence type="inferred from homology"/>
<keyword evidence="11" id="KW-1185">Reference proteome</keyword>
<dbReference type="GO" id="GO:0000776">
    <property type="term" value="C:kinetochore"/>
    <property type="evidence" value="ECO:0007669"/>
    <property type="project" value="TreeGrafter"/>
</dbReference>
<dbReference type="InParanoid" id="I1BHE9"/>
<dbReference type="RefSeq" id="XP_067511025.1">
    <property type="nucleotide sequence ID" value="XM_067654924.1"/>
</dbReference>
<name>I1BHE9_RHIO9</name>
<comment type="subcellular location">
    <subcellularLocation>
        <location evidence="1">Cytoplasm</location>
        <location evidence="1">Cytoskeleton</location>
    </subcellularLocation>
</comment>
<comment type="similarity">
    <text evidence="2">Belongs to the nudE family.</text>
</comment>
<dbReference type="OMA" id="EDETAYW"/>
<feature type="region of interest" description="Disordered" evidence="8">
    <location>
        <begin position="191"/>
        <end position="218"/>
    </location>
</feature>
<evidence type="ECO:0000256" key="3">
    <source>
        <dbReference type="ARBA" id="ARBA00022490"/>
    </source>
</evidence>
<dbReference type="Proteomes" id="UP000009138">
    <property type="component" value="Unassembled WGS sequence"/>
</dbReference>
<dbReference type="GO" id="GO:0007020">
    <property type="term" value="P:microtubule nucleation"/>
    <property type="evidence" value="ECO:0007669"/>
    <property type="project" value="TreeGrafter"/>
</dbReference>
<dbReference type="Gene3D" id="6.10.250.1080">
    <property type="match status" value="1"/>
</dbReference>
<dbReference type="VEuPathDB" id="FungiDB:RO3G_00333"/>
<keyword evidence="4" id="KW-0493">Microtubule</keyword>
<feature type="domain" description="NUDE" evidence="9">
    <location>
        <begin position="111"/>
        <end position="228"/>
    </location>
</feature>
<dbReference type="GO" id="GO:0008017">
    <property type="term" value="F:microtubule binding"/>
    <property type="evidence" value="ECO:0007669"/>
    <property type="project" value="InterPro"/>
</dbReference>
<evidence type="ECO:0000256" key="8">
    <source>
        <dbReference type="SAM" id="MobiDB-lite"/>
    </source>
</evidence>
<gene>
    <name evidence="10" type="ORF">RO3G_00333</name>
</gene>
<dbReference type="OrthoDB" id="5877028at2759"/>
<evidence type="ECO:0000313" key="10">
    <source>
        <dbReference type="EMBL" id="EIE75629.1"/>
    </source>
</evidence>
<dbReference type="InterPro" id="IPR006964">
    <property type="entry name" value="NUDE_dom"/>
</dbReference>
<dbReference type="STRING" id="246409.I1BHE9"/>